<organism evidence="6">
    <name type="scientific">Rhipicephalus zambeziensis</name>
    <dbReference type="NCBI Taxonomy" id="60191"/>
    <lineage>
        <taxon>Eukaryota</taxon>
        <taxon>Metazoa</taxon>
        <taxon>Ecdysozoa</taxon>
        <taxon>Arthropoda</taxon>
        <taxon>Chelicerata</taxon>
        <taxon>Arachnida</taxon>
        <taxon>Acari</taxon>
        <taxon>Parasitiformes</taxon>
        <taxon>Ixodida</taxon>
        <taxon>Ixodoidea</taxon>
        <taxon>Ixodidae</taxon>
        <taxon>Rhipicephalinae</taxon>
        <taxon>Rhipicephalus</taxon>
        <taxon>Rhipicephalus</taxon>
    </lineage>
</organism>
<dbReference type="CDD" id="cd06661">
    <property type="entry name" value="GGCT_like"/>
    <property type="match status" value="1"/>
</dbReference>
<dbReference type="PANTHER" id="PTHR12510">
    <property type="entry name" value="TROPONIN C-AKIN-1 PROTEIN"/>
    <property type="match status" value="1"/>
</dbReference>
<dbReference type="InterPro" id="IPR013024">
    <property type="entry name" value="GGCT-like"/>
</dbReference>
<evidence type="ECO:0000256" key="1">
    <source>
        <dbReference type="ARBA" id="ARBA00008861"/>
    </source>
</evidence>
<proteinExistence type="inferred from homology"/>
<dbReference type="InterPro" id="IPR039126">
    <property type="entry name" value="GGACT"/>
</dbReference>
<protein>
    <recommendedName>
        <fullName evidence="3">Gamma-glutamylcyclotransferase family protein</fullName>
    </recommendedName>
</protein>
<dbReference type="EMBL" id="GFPF01004730">
    <property type="protein sequence ID" value="MAA15876.1"/>
    <property type="molecule type" value="Transcribed_RNA"/>
</dbReference>
<dbReference type="PANTHER" id="PTHR12510:SF4">
    <property type="entry name" value="GAMMA-GLUTAMYLAMINECYCLOTRANSFERASE"/>
    <property type="match status" value="1"/>
</dbReference>
<dbReference type="Pfam" id="PF06094">
    <property type="entry name" value="GGACT"/>
    <property type="match status" value="1"/>
</dbReference>
<feature type="domain" description="Gamma-glutamylcyclotransferase AIG2-like" evidence="5">
    <location>
        <begin position="5"/>
        <end position="134"/>
    </location>
</feature>
<dbReference type="InterPro" id="IPR009288">
    <property type="entry name" value="AIG2-like_dom"/>
</dbReference>
<feature type="active site" description="Proton acceptor" evidence="2">
    <location>
        <position position="83"/>
    </location>
</feature>
<accession>A0A224YDU8</accession>
<evidence type="ECO:0000256" key="4">
    <source>
        <dbReference type="SAM" id="MobiDB-lite"/>
    </source>
</evidence>
<dbReference type="InterPro" id="IPR036568">
    <property type="entry name" value="GGCT-like_sf"/>
</dbReference>
<evidence type="ECO:0000313" key="6">
    <source>
        <dbReference type="EMBL" id="MAA15876.1"/>
    </source>
</evidence>
<dbReference type="GO" id="GO:0005829">
    <property type="term" value="C:cytosol"/>
    <property type="evidence" value="ECO:0007669"/>
    <property type="project" value="TreeGrafter"/>
</dbReference>
<dbReference type="AlphaFoldDB" id="A0A224YDU8"/>
<comment type="similarity">
    <text evidence="1 3">Belongs to the gamma-glutamylcyclotransferase family.</text>
</comment>
<evidence type="ECO:0000259" key="5">
    <source>
        <dbReference type="Pfam" id="PF06094"/>
    </source>
</evidence>
<name>A0A224YDU8_9ACAR</name>
<sequence>MSHYVFVYGTLKSGETNHRILTDPVNGSSTLLGQAKTLKKWPLVLVSSYEIPCLLPCEGLGHEVHGEVYQVDDRMLEVLDRLESHPEFYVRSQEDVFMLSQPKSSTDANAEGTTPTPPTEAGDRRKAWIYFVRKFERQLLSLPVVPHYTRKPGIEWPELNGDETARRFLDNGFQHIAASALSACRN</sequence>
<evidence type="ECO:0000256" key="2">
    <source>
        <dbReference type="PIRSR" id="PIRSR639126-1"/>
    </source>
</evidence>
<dbReference type="GO" id="GO:0061929">
    <property type="term" value="F:gamma-glutamylaminecyclotransferase activity"/>
    <property type="evidence" value="ECO:0007669"/>
    <property type="project" value="InterPro"/>
</dbReference>
<reference evidence="6" key="1">
    <citation type="journal article" date="2017" name="Parasit. Vectors">
        <title>Sialotranscriptomics of Rhipicephalus zambeziensis reveals intricate expression profiles of secretory proteins and suggests tight temporal transcriptional regulation during blood-feeding.</title>
        <authorList>
            <person name="de Castro M.H."/>
            <person name="de Klerk D."/>
            <person name="Pienaar R."/>
            <person name="Rees D.J.G."/>
            <person name="Mans B.J."/>
        </authorList>
    </citation>
    <scope>NUCLEOTIDE SEQUENCE</scope>
    <source>
        <tissue evidence="6">Salivary glands</tissue>
    </source>
</reference>
<feature type="region of interest" description="Disordered" evidence="4">
    <location>
        <begin position="101"/>
        <end position="122"/>
    </location>
</feature>
<evidence type="ECO:0000256" key="3">
    <source>
        <dbReference type="RuleBase" id="RU367036"/>
    </source>
</evidence>
<feature type="compositionally biased region" description="Polar residues" evidence="4">
    <location>
        <begin position="101"/>
        <end position="112"/>
    </location>
</feature>
<dbReference type="Gene3D" id="3.10.490.10">
    <property type="entry name" value="Gamma-glutamyl cyclotransferase-like"/>
    <property type="match status" value="1"/>
</dbReference>
<dbReference type="SUPFAM" id="SSF110857">
    <property type="entry name" value="Gamma-glutamyl cyclotransferase-like"/>
    <property type="match status" value="1"/>
</dbReference>